<gene>
    <name evidence="6" type="primary">azoR</name>
    <name evidence="8" type="ORF">C5Y98_05020</name>
</gene>
<dbReference type="Gene3D" id="3.40.50.360">
    <property type="match status" value="1"/>
</dbReference>
<dbReference type="PANTHER" id="PTHR43741:SF4">
    <property type="entry name" value="FMN-DEPENDENT NADH:QUINONE OXIDOREDUCTASE"/>
    <property type="match status" value="1"/>
</dbReference>
<dbReference type="SUPFAM" id="SSF52218">
    <property type="entry name" value="Flavoproteins"/>
    <property type="match status" value="1"/>
</dbReference>
<dbReference type="RefSeq" id="WP_105352289.1">
    <property type="nucleotide sequence ID" value="NZ_PUIB01000007.1"/>
</dbReference>
<sequence length="202" mass="21147">MKILHIDASILGPHSVSRSLTSAIVSRLVDTNPGAEVTYRDVAADPPPYFSGAIVAAATDPESPVSAETQQAASHLGKILEEVLAADVIVVGAPMYNFGIPAQLKSWLDALAVPGKTFRYTSSGAEGLLVGKRVIIASSQGGIYAEGTPSAAFEHQESHLHSFLMFVGITDIQVVRADGVKMAEGPARVETALKQAAELQLA</sequence>
<dbReference type="EMBL" id="PUIB01000007">
    <property type="protein sequence ID" value="PQO41005.1"/>
    <property type="molecule type" value="Genomic_DNA"/>
</dbReference>
<keyword evidence="3 6" id="KW-0560">Oxidoreductase</keyword>
<feature type="binding site" evidence="6">
    <location>
        <position position="9"/>
    </location>
    <ligand>
        <name>FMN</name>
        <dbReference type="ChEBI" id="CHEBI:58210"/>
    </ligand>
</feature>
<protein>
    <recommendedName>
        <fullName evidence="6">FMN dependent NADH:quinone oxidoreductase</fullName>
        <ecNumber evidence="6">1.6.5.-</ecNumber>
    </recommendedName>
    <alternativeName>
        <fullName evidence="6">Azo-dye reductase</fullName>
    </alternativeName>
    <alternativeName>
        <fullName evidence="6">FMN-dependent NADH-azo compound oxidoreductase</fullName>
    </alternativeName>
    <alternativeName>
        <fullName evidence="6">FMN-dependent NADH-azoreductase</fullName>
        <ecNumber evidence="6">1.7.1.17</ecNumber>
    </alternativeName>
</protein>
<comment type="subunit">
    <text evidence="6">Homodimer.</text>
</comment>
<dbReference type="GO" id="GO:0010181">
    <property type="term" value="F:FMN binding"/>
    <property type="evidence" value="ECO:0007669"/>
    <property type="project" value="UniProtKB-UniRule"/>
</dbReference>
<dbReference type="InterPro" id="IPR029039">
    <property type="entry name" value="Flavoprotein-like_sf"/>
</dbReference>
<proteinExistence type="inferred from homology"/>
<dbReference type="HAMAP" id="MF_01216">
    <property type="entry name" value="Azoreductase_type1"/>
    <property type="match status" value="1"/>
</dbReference>
<evidence type="ECO:0000256" key="3">
    <source>
        <dbReference type="ARBA" id="ARBA00023002"/>
    </source>
</evidence>
<feature type="binding site" evidence="6">
    <location>
        <begin position="95"/>
        <end position="98"/>
    </location>
    <ligand>
        <name>FMN</name>
        <dbReference type="ChEBI" id="CHEBI:58210"/>
    </ligand>
</feature>
<feature type="domain" description="Flavodoxin-like fold" evidence="7">
    <location>
        <begin position="1"/>
        <end position="198"/>
    </location>
</feature>
<dbReference type="EC" id="1.7.1.17" evidence="6"/>
<comment type="similarity">
    <text evidence="6">Belongs to the azoreductase type 1 family.</text>
</comment>
<dbReference type="Proteomes" id="UP000239388">
    <property type="component" value="Unassembled WGS sequence"/>
</dbReference>
<comment type="function">
    <text evidence="6">Also exhibits azoreductase activity. Catalyzes the reductive cleavage of the azo bond in aromatic azo compounds to the corresponding amines.</text>
</comment>
<dbReference type="AlphaFoldDB" id="A0A2S8G967"/>
<keyword evidence="4 6" id="KW-0520">NAD</keyword>
<name>A0A2S8G967_9BACT</name>
<dbReference type="InterPro" id="IPR023048">
    <property type="entry name" value="NADH:quinone_OxRdtase_FMN_depd"/>
</dbReference>
<evidence type="ECO:0000256" key="4">
    <source>
        <dbReference type="ARBA" id="ARBA00023027"/>
    </source>
</evidence>
<keyword evidence="1 6" id="KW-0285">Flavoprotein</keyword>
<feature type="binding site" evidence="6">
    <location>
        <begin position="15"/>
        <end position="17"/>
    </location>
    <ligand>
        <name>FMN</name>
        <dbReference type="ChEBI" id="CHEBI:58210"/>
    </ligand>
</feature>
<evidence type="ECO:0000313" key="9">
    <source>
        <dbReference type="Proteomes" id="UP000239388"/>
    </source>
</evidence>
<evidence type="ECO:0000256" key="1">
    <source>
        <dbReference type="ARBA" id="ARBA00022630"/>
    </source>
</evidence>
<dbReference type="Pfam" id="PF02525">
    <property type="entry name" value="Flavodoxin_2"/>
    <property type="match status" value="1"/>
</dbReference>
<comment type="catalytic activity">
    <reaction evidence="5">
        <text>N,N-dimethyl-1,4-phenylenediamine + anthranilate + 2 NAD(+) = 2-(4-dimethylaminophenyl)diazenylbenzoate + 2 NADH + 2 H(+)</text>
        <dbReference type="Rhea" id="RHEA:55872"/>
        <dbReference type="ChEBI" id="CHEBI:15378"/>
        <dbReference type="ChEBI" id="CHEBI:15783"/>
        <dbReference type="ChEBI" id="CHEBI:16567"/>
        <dbReference type="ChEBI" id="CHEBI:57540"/>
        <dbReference type="ChEBI" id="CHEBI:57945"/>
        <dbReference type="ChEBI" id="CHEBI:71579"/>
        <dbReference type="EC" id="1.7.1.17"/>
    </reaction>
    <physiologicalReaction direction="right-to-left" evidence="5">
        <dbReference type="Rhea" id="RHEA:55874"/>
    </physiologicalReaction>
</comment>
<comment type="caution">
    <text evidence="8">The sequence shown here is derived from an EMBL/GenBank/DDBJ whole genome shotgun (WGS) entry which is preliminary data.</text>
</comment>
<dbReference type="InterPro" id="IPR003680">
    <property type="entry name" value="Flavodoxin_fold"/>
</dbReference>
<reference evidence="8 9" key="1">
    <citation type="submission" date="2018-02" db="EMBL/GenBank/DDBJ databases">
        <title>Comparative genomes isolates from brazilian mangrove.</title>
        <authorList>
            <person name="Araujo J.E."/>
            <person name="Taketani R.G."/>
            <person name="Silva M.C.P."/>
            <person name="Loureco M.V."/>
            <person name="Andreote F.D."/>
        </authorList>
    </citation>
    <scope>NUCLEOTIDE SEQUENCE [LARGE SCALE GENOMIC DNA]</scope>
    <source>
        <strain evidence="8 9">NAP PRIS-MGV</strain>
    </source>
</reference>
<dbReference type="EC" id="1.6.5.-" evidence="6"/>
<comment type="cofactor">
    <cofactor evidence="6">
        <name>FMN</name>
        <dbReference type="ChEBI" id="CHEBI:58210"/>
    </cofactor>
    <text evidence="6">Binds 1 FMN per subunit.</text>
</comment>
<keyword evidence="2 6" id="KW-0288">FMN</keyword>
<evidence type="ECO:0000259" key="7">
    <source>
        <dbReference type="Pfam" id="PF02525"/>
    </source>
</evidence>
<comment type="function">
    <text evidence="6">Quinone reductase that provides resistance to thiol-specific stress caused by electrophilic quinones.</text>
</comment>
<evidence type="ECO:0000256" key="5">
    <source>
        <dbReference type="ARBA" id="ARBA00048542"/>
    </source>
</evidence>
<organism evidence="8 9">
    <name type="scientific">Blastopirellula marina</name>
    <dbReference type="NCBI Taxonomy" id="124"/>
    <lineage>
        <taxon>Bacteria</taxon>
        <taxon>Pseudomonadati</taxon>
        <taxon>Planctomycetota</taxon>
        <taxon>Planctomycetia</taxon>
        <taxon>Pirellulales</taxon>
        <taxon>Pirellulaceae</taxon>
        <taxon>Blastopirellula</taxon>
    </lineage>
</organism>
<accession>A0A2S8G967</accession>
<evidence type="ECO:0000256" key="2">
    <source>
        <dbReference type="ARBA" id="ARBA00022643"/>
    </source>
</evidence>
<dbReference type="GO" id="GO:0016655">
    <property type="term" value="F:oxidoreductase activity, acting on NAD(P)H, quinone or similar compound as acceptor"/>
    <property type="evidence" value="ECO:0007669"/>
    <property type="project" value="InterPro"/>
</dbReference>
<dbReference type="GO" id="GO:0009055">
    <property type="term" value="F:electron transfer activity"/>
    <property type="evidence" value="ECO:0007669"/>
    <property type="project" value="UniProtKB-UniRule"/>
</dbReference>
<comment type="catalytic activity">
    <reaction evidence="6">
        <text>2 a quinone + NADH + H(+) = 2 a 1,4-benzosemiquinone + NAD(+)</text>
        <dbReference type="Rhea" id="RHEA:65952"/>
        <dbReference type="ChEBI" id="CHEBI:15378"/>
        <dbReference type="ChEBI" id="CHEBI:57540"/>
        <dbReference type="ChEBI" id="CHEBI:57945"/>
        <dbReference type="ChEBI" id="CHEBI:132124"/>
        <dbReference type="ChEBI" id="CHEBI:134225"/>
    </reaction>
</comment>
<feature type="binding site" evidence="6">
    <location>
        <begin position="139"/>
        <end position="142"/>
    </location>
    <ligand>
        <name>FMN</name>
        <dbReference type="ChEBI" id="CHEBI:58210"/>
    </ligand>
</feature>
<dbReference type="OrthoDB" id="9805013at2"/>
<dbReference type="GO" id="GO:0016652">
    <property type="term" value="F:oxidoreductase activity, acting on NAD(P)H as acceptor"/>
    <property type="evidence" value="ECO:0007669"/>
    <property type="project" value="UniProtKB-UniRule"/>
</dbReference>
<evidence type="ECO:0000256" key="6">
    <source>
        <dbReference type="HAMAP-Rule" id="MF_01216"/>
    </source>
</evidence>
<dbReference type="InterPro" id="IPR050104">
    <property type="entry name" value="FMN-dep_NADH:Q_OxRdtase_AzoR1"/>
</dbReference>
<dbReference type="PANTHER" id="PTHR43741">
    <property type="entry name" value="FMN-DEPENDENT NADH-AZOREDUCTASE 1"/>
    <property type="match status" value="1"/>
</dbReference>
<evidence type="ECO:0000313" key="8">
    <source>
        <dbReference type="EMBL" id="PQO41005.1"/>
    </source>
</evidence>